<dbReference type="InterPro" id="IPR013114">
    <property type="entry name" value="FabA_FabZ"/>
</dbReference>
<gene>
    <name evidence="2" type="ordered locus">PSMK_24100</name>
</gene>
<dbReference type="KEGG" id="phm:PSMK_24100"/>
<dbReference type="GO" id="GO:0016829">
    <property type="term" value="F:lyase activity"/>
    <property type="evidence" value="ECO:0007669"/>
    <property type="project" value="UniProtKB-KW"/>
</dbReference>
<accession>I0IH31</accession>
<dbReference type="PANTHER" id="PTHR30272">
    <property type="entry name" value="3-HYDROXYACYL-[ACYL-CARRIER-PROTEIN] DEHYDRATASE"/>
    <property type="match status" value="1"/>
</dbReference>
<dbReference type="Proteomes" id="UP000007881">
    <property type="component" value="Chromosome"/>
</dbReference>
<dbReference type="SUPFAM" id="SSF54637">
    <property type="entry name" value="Thioesterase/thiol ester dehydrase-isomerase"/>
    <property type="match status" value="1"/>
</dbReference>
<dbReference type="Gene3D" id="3.10.129.10">
    <property type="entry name" value="Hotdog Thioesterase"/>
    <property type="match status" value="1"/>
</dbReference>
<dbReference type="STRING" id="1142394.PSMK_24100"/>
<evidence type="ECO:0000313" key="2">
    <source>
        <dbReference type="EMBL" id="BAM04569.1"/>
    </source>
</evidence>
<keyword evidence="3" id="KW-1185">Reference proteome</keyword>
<protein>
    <submittedName>
        <fullName evidence="2">Putative beta-hydroxyacyl-[acyl-carrier-protein] dehydratase</fullName>
        <ecNumber evidence="2">4.2.1.-</ecNumber>
    </submittedName>
</protein>
<dbReference type="HOGENOM" id="CLU_078912_3_1_0"/>
<evidence type="ECO:0000313" key="3">
    <source>
        <dbReference type="Proteomes" id="UP000007881"/>
    </source>
</evidence>
<proteinExistence type="predicted"/>
<dbReference type="eggNOG" id="COG0764">
    <property type="taxonomic scope" value="Bacteria"/>
</dbReference>
<dbReference type="OrthoDB" id="270809at2"/>
<dbReference type="RefSeq" id="WP_014437782.1">
    <property type="nucleotide sequence ID" value="NC_017080.1"/>
</dbReference>
<sequence length="186" mass="20452">MRWIWLDRILELEPRRRCVAVRAVTLGEDVMHDHFPASPPDARGVARPRPPLRRPLPCMPRTLIIEGMAQTAGILVGHADDFQQKVILAKIGRASFTDALAVPGTTLRHTATIDRLDDGGASTAGTVELLHPDGRGPEPLAEVELMFSHVDRNRQGLSFPEGNFVFTGQLYDLLVRSGVSVPPEQP</sequence>
<evidence type="ECO:0000256" key="1">
    <source>
        <dbReference type="ARBA" id="ARBA00023239"/>
    </source>
</evidence>
<keyword evidence="1 2" id="KW-0456">Lyase</keyword>
<dbReference type="EMBL" id="AP012338">
    <property type="protein sequence ID" value="BAM04569.1"/>
    <property type="molecule type" value="Genomic_DNA"/>
</dbReference>
<dbReference type="InterPro" id="IPR029069">
    <property type="entry name" value="HotDog_dom_sf"/>
</dbReference>
<name>I0IH31_PHYMF</name>
<dbReference type="PANTHER" id="PTHR30272:SF1">
    <property type="entry name" value="3-HYDROXYACYL-[ACYL-CARRIER-PROTEIN] DEHYDRATASE"/>
    <property type="match status" value="1"/>
</dbReference>
<dbReference type="AlphaFoldDB" id="I0IH31"/>
<organism evidence="2 3">
    <name type="scientific">Phycisphaera mikurensis (strain NBRC 102666 / KCTC 22515 / FYK2301M01)</name>
    <dbReference type="NCBI Taxonomy" id="1142394"/>
    <lineage>
        <taxon>Bacteria</taxon>
        <taxon>Pseudomonadati</taxon>
        <taxon>Planctomycetota</taxon>
        <taxon>Phycisphaerae</taxon>
        <taxon>Phycisphaerales</taxon>
        <taxon>Phycisphaeraceae</taxon>
        <taxon>Phycisphaera</taxon>
    </lineage>
</organism>
<reference evidence="2 3" key="1">
    <citation type="submission" date="2012-02" db="EMBL/GenBank/DDBJ databases">
        <title>Complete genome sequence of Phycisphaera mikurensis NBRC 102666.</title>
        <authorList>
            <person name="Ankai A."/>
            <person name="Hosoyama A."/>
            <person name="Terui Y."/>
            <person name="Sekine M."/>
            <person name="Fukai R."/>
            <person name="Kato Y."/>
            <person name="Nakamura S."/>
            <person name="Yamada-Narita S."/>
            <person name="Kawakoshi A."/>
            <person name="Fukunaga Y."/>
            <person name="Yamazaki S."/>
            <person name="Fujita N."/>
        </authorList>
    </citation>
    <scope>NUCLEOTIDE SEQUENCE [LARGE SCALE GENOMIC DNA]</scope>
    <source>
        <strain evidence="3">NBRC 102666 / KCTC 22515 / FYK2301M01</strain>
    </source>
</reference>
<dbReference type="EC" id="4.2.1.-" evidence="2"/>